<dbReference type="InterPro" id="IPR000014">
    <property type="entry name" value="PAS"/>
</dbReference>
<dbReference type="EMBL" id="CP034437">
    <property type="protein sequence ID" value="AZN39117.1"/>
    <property type="molecule type" value="Genomic_DNA"/>
</dbReference>
<dbReference type="PRINTS" id="PR00344">
    <property type="entry name" value="BCTRLSENSOR"/>
</dbReference>
<keyword evidence="7" id="KW-0067">ATP-binding</keyword>
<evidence type="ECO:0000256" key="7">
    <source>
        <dbReference type="ARBA" id="ARBA00022840"/>
    </source>
</evidence>
<dbReference type="Gene3D" id="1.10.287.130">
    <property type="match status" value="1"/>
</dbReference>
<dbReference type="AlphaFoldDB" id="A0A3Q8X2S3"/>
<keyword evidence="3" id="KW-0597">Phosphoprotein</keyword>
<dbReference type="SUPFAM" id="SSF55874">
    <property type="entry name" value="ATPase domain of HSP90 chaperone/DNA topoisomerase II/histidine kinase"/>
    <property type="match status" value="1"/>
</dbReference>
<dbReference type="Pfam" id="PF13426">
    <property type="entry name" value="PAS_9"/>
    <property type="match status" value="2"/>
</dbReference>
<evidence type="ECO:0000313" key="10">
    <source>
        <dbReference type="EMBL" id="AZN39117.1"/>
    </source>
</evidence>
<feature type="domain" description="Histidine kinase" evidence="9">
    <location>
        <begin position="275"/>
        <end position="485"/>
    </location>
</feature>
<dbReference type="GO" id="GO:0005524">
    <property type="term" value="F:ATP binding"/>
    <property type="evidence" value="ECO:0007669"/>
    <property type="project" value="UniProtKB-KW"/>
</dbReference>
<sequence length="485" mass="54130">MPDIPSASIVRLSLQALESYCGQFADTMIIMLDETIKIVHVNTRFLKETGYAESDLLERPLHTITDGAVQWTDPDVMFETIVSRLQRPVNEGIPLQLNTVEGHRIFATASPIIVQTEQGIRCLLFLYGHNDMRSGNLIERFGETMLRDEHIGVILLQPESLKILDISPLACQLLGVEQSAVVNVELSSFFAEAEKEYAIICEALASGEKVRNYPLTWRYEDKQSELLMDVGLLHSAIFAREGAYIIFKDVTNLRSLETQVQRSDRLAMIGQIAAGAAHEIRNPLTAIRGFLQMFRKTMIEHNMNKEKEYTDIMLGELDRINHLVGEFLLLSKPKQMTTSWIGVESVLRDIMPVVSSEALLHNVTVNWDDQMELPRVLADGEMLKQVFLNLCKNGIEAMTEGGTLTVRGSVLQLGKSSRIVIEIQDTGPGIPLDLINKIFDPFVTTKQNGTGLGLSVCQRILHDFGGTISATSRDKGALFTVMLPC</sequence>
<dbReference type="Proteomes" id="UP000272528">
    <property type="component" value="Chromosome"/>
</dbReference>
<keyword evidence="6" id="KW-0418">Kinase</keyword>
<dbReference type="PANTHER" id="PTHR43065:SF10">
    <property type="entry name" value="PEROXIDE STRESS-ACTIVATED HISTIDINE KINASE MAK3"/>
    <property type="match status" value="1"/>
</dbReference>
<evidence type="ECO:0000256" key="4">
    <source>
        <dbReference type="ARBA" id="ARBA00022679"/>
    </source>
</evidence>
<evidence type="ECO:0000256" key="8">
    <source>
        <dbReference type="ARBA" id="ARBA00023012"/>
    </source>
</evidence>
<keyword evidence="4" id="KW-0808">Transferase</keyword>
<dbReference type="CDD" id="cd00082">
    <property type="entry name" value="HisKA"/>
    <property type="match status" value="1"/>
</dbReference>
<evidence type="ECO:0000259" key="9">
    <source>
        <dbReference type="PROSITE" id="PS50109"/>
    </source>
</evidence>
<dbReference type="SUPFAM" id="SSF55785">
    <property type="entry name" value="PYP-like sensor domain (PAS domain)"/>
    <property type="match status" value="1"/>
</dbReference>
<dbReference type="KEGG" id="palb:EJC50_05115"/>
<dbReference type="InterPro" id="IPR005467">
    <property type="entry name" value="His_kinase_dom"/>
</dbReference>
<dbReference type="InterPro" id="IPR004358">
    <property type="entry name" value="Sig_transdc_His_kin-like_C"/>
</dbReference>
<organism evidence="10 11">
    <name type="scientific">Paenibacillus albus</name>
    <dbReference type="NCBI Taxonomy" id="2495582"/>
    <lineage>
        <taxon>Bacteria</taxon>
        <taxon>Bacillati</taxon>
        <taxon>Bacillota</taxon>
        <taxon>Bacilli</taxon>
        <taxon>Bacillales</taxon>
        <taxon>Paenibacillaceae</taxon>
        <taxon>Paenibacillus</taxon>
    </lineage>
</organism>
<dbReference type="InterPro" id="IPR003594">
    <property type="entry name" value="HATPase_dom"/>
</dbReference>
<keyword evidence="11" id="KW-1185">Reference proteome</keyword>
<proteinExistence type="predicted"/>
<comment type="catalytic activity">
    <reaction evidence="1">
        <text>ATP + protein L-histidine = ADP + protein N-phospho-L-histidine.</text>
        <dbReference type="EC" id="2.7.13.3"/>
    </reaction>
</comment>
<dbReference type="InterPro" id="IPR003661">
    <property type="entry name" value="HisK_dim/P_dom"/>
</dbReference>
<dbReference type="InterPro" id="IPR036097">
    <property type="entry name" value="HisK_dim/P_sf"/>
</dbReference>
<keyword evidence="5" id="KW-0547">Nucleotide-binding</keyword>
<dbReference type="SMART" id="SM00387">
    <property type="entry name" value="HATPase_c"/>
    <property type="match status" value="1"/>
</dbReference>
<dbReference type="InterPro" id="IPR035965">
    <property type="entry name" value="PAS-like_dom_sf"/>
</dbReference>
<dbReference type="InterPro" id="IPR036890">
    <property type="entry name" value="HATPase_C_sf"/>
</dbReference>
<dbReference type="CDD" id="cd00130">
    <property type="entry name" value="PAS"/>
    <property type="match status" value="1"/>
</dbReference>
<dbReference type="PANTHER" id="PTHR43065">
    <property type="entry name" value="SENSOR HISTIDINE KINASE"/>
    <property type="match status" value="1"/>
</dbReference>
<dbReference type="RefSeq" id="WP_126013226.1">
    <property type="nucleotide sequence ID" value="NZ_CP034437.1"/>
</dbReference>
<dbReference type="Pfam" id="PF02518">
    <property type="entry name" value="HATPase_c"/>
    <property type="match status" value="1"/>
</dbReference>
<evidence type="ECO:0000256" key="5">
    <source>
        <dbReference type="ARBA" id="ARBA00022741"/>
    </source>
</evidence>
<evidence type="ECO:0000256" key="3">
    <source>
        <dbReference type="ARBA" id="ARBA00022553"/>
    </source>
</evidence>
<dbReference type="PROSITE" id="PS50109">
    <property type="entry name" value="HIS_KIN"/>
    <property type="match status" value="1"/>
</dbReference>
<protein>
    <recommendedName>
        <fullName evidence="2">histidine kinase</fullName>
        <ecNumber evidence="2">2.7.13.3</ecNumber>
    </recommendedName>
</protein>
<accession>A0A3Q8X2S3</accession>
<evidence type="ECO:0000256" key="6">
    <source>
        <dbReference type="ARBA" id="ARBA00022777"/>
    </source>
</evidence>
<dbReference type="Gene3D" id="3.30.450.20">
    <property type="entry name" value="PAS domain"/>
    <property type="match status" value="2"/>
</dbReference>
<dbReference type="Gene3D" id="3.30.565.10">
    <property type="entry name" value="Histidine kinase-like ATPase, C-terminal domain"/>
    <property type="match status" value="1"/>
</dbReference>
<keyword evidence="8" id="KW-0902">Two-component regulatory system</keyword>
<dbReference type="SUPFAM" id="SSF47384">
    <property type="entry name" value="Homodimeric domain of signal transducing histidine kinase"/>
    <property type="match status" value="1"/>
</dbReference>
<dbReference type="GO" id="GO:0000155">
    <property type="term" value="F:phosphorelay sensor kinase activity"/>
    <property type="evidence" value="ECO:0007669"/>
    <property type="project" value="InterPro"/>
</dbReference>
<dbReference type="SMART" id="SM00388">
    <property type="entry name" value="HisKA"/>
    <property type="match status" value="1"/>
</dbReference>
<dbReference type="Pfam" id="PF00512">
    <property type="entry name" value="HisKA"/>
    <property type="match status" value="1"/>
</dbReference>
<dbReference type="OrthoDB" id="9815750at2"/>
<evidence type="ECO:0000313" key="11">
    <source>
        <dbReference type="Proteomes" id="UP000272528"/>
    </source>
</evidence>
<gene>
    <name evidence="10" type="ORF">EJC50_05115</name>
</gene>
<name>A0A3Q8X2S3_9BACL</name>
<evidence type="ECO:0000256" key="2">
    <source>
        <dbReference type="ARBA" id="ARBA00012438"/>
    </source>
</evidence>
<dbReference type="EC" id="2.7.13.3" evidence="2"/>
<evidence type="ECO:0000256" key="1">
    <source>
        <dbReference type="ARBA" id="ARBA00000085"/>
    </source>
</evidence>
<reference evidence="11" key="1">
    <citation type="submission" date="2018-12" db="EMBL/GenBank/DDBJ databases">
        <title>Genome sequence of Peanibacillus sp.</title>
        <authorList>
            <person name="Subramani G."/>
            <person name="Srinivasan S."/>
            <person name="Kim M.K."/>
        </authorList>
    </citation>
    <scope>NUCLEOTIDE SEQUENCE [LARGE SCALE GENOMIC DNA]</scope>
    <source>
        <strain evidence="11">18JY67-1</strain>
    </source>
</reference>